<evidence type="ECO:0000256" key="3">
    <source>
        <dbReference type="ARBA" id="ARBA00022763"/>
    </source>
</evidence>
<dbReference type="InterPro" id="IPR027417">
    <property type="entry name" value="P-loop_NTPase"/>
</dbReference>
<dbReference type="SMART" id="SM00982">
    <property type="entry name" value="TRCF"/>
    <property type="match status" value="1"/>
</dbReference>
<dbReference type="SMART" id="SM00490">
    <property type="entry name" value="HELICc"/>
    <property type="match status" value="1"/>
</dbReference>
<keyword evidence="7 9" id="KW-0238">DNA-binding</keyword>
<reference evidence="10 11" key="1">
    <citation type="submission" date="2018-09" db="EMBL/GenBank/DDBJ databases">
        <title>Genome sequencing of Lachnoanaerobaculum umeaense DSM 23576.</title>
        <authorList>
            <person name="Kook J.-K."/>
            <person name="Park S.-N."/>
            <person name="Lim Y.K."/>
        </authorList>
    </citation>
    <scope>NUCLEOTIDE SEQUENCE [LARGE SCALE GENOMIC DNA]</scope>
    <source>
        <strain evidence="11">DSM 23576 \ CCUG 58757</strain>
    </source>
</reference>
<dbReference type="Proteomes" id="UP000265562">
    <property type="component" value="Chromosome"/>
</dbReference>
<dbReference type="InterPro" id="IPR003711">
    <property type="entry name" value="CarD-like/TRCF_RID"/>
</dbReference>
<dbReference type="EC" id="3.6.4.-" evidence="9"/>
<dbReference type="InterPro" id="IPR037235">
    <property type="entry name" value="TRCF-like_C_D7"/>
</dbReference>
<dbReference type="InterPro" id="IPR011545">
    <property type="entry name" value="DEAD/DEAH_box_helicase_dom"/>
</dbReference>
<keyword evidence="6 9" id="KW-0067">ATP-binding</keyword>
<dbReference type="HAMAP" id="MF_00969">
    <property type="entry name" value="TRCF"/>
    <property type="match status" value="1"/>
</dbReference>
<gene>
    <name evidence="9 10" type="primary">mfd</name>
    <name evidence="10" type="ORF">D4A81_13015</name>
</gene>
<dbReference type="Gene3D" id="3.40.50.300">
    <property type="entry name" value="P-loop containing nucleotide triphosphate hydrolases"/>
    <property type="match status" value="2"/>
</dbReference>
<dbReference type="KEGG" id="lua:D4A81_13015"/>
<dbReference type="PANTHER" id="PTHR47964">
    <property type="entry name" value="ATP-DEPENDENT DNA HELICASE HOMOLOG RECG, CHLOROPLASTIC"/>
    <property type="match status" value="1"/>
</dbReference>
<evidence type="ECO:0000256" key="1">
    <source>
        <dbReference type="ARBA" id="ARBA00022490"/>
    </source>
</evidence>
<keyword evidence="2 9" id="KW-0547">Nucleotide-binding</keyword>
<dbReference type="Pfam" id="PF02559">
    <property type="entry name" value="CarD_TRCF_RID"/>
    <property type="match status" value="1"/>
</dbReference>
<organism evidence="10 11">
    <name type="scientific">Lachnoanaerobaculum umeaense</name>
    <dbReference type="NCBI Taxonomy" id="617123"/>
    <lineage>
        <taxon>Bacteria</taxon>
        <taxon>Bacillati</taxon>
        <taxon>Bacillota</taxon>
        <taxon>Clostridia</taxon>
        <taxon>Lachnospirales</taxon>
        <taxon>Lachnospiraceae</taxon>
        <taxon>Lachnoanaerobaculum</taxon>
    </lineage>
</organism>
<proteinExistence type="inferred from homology"/>
<comment type="function">
    <text evidence="9">Couples transcription and DNA repair by recognizing RNA polymerase (RNAP) stalled at DNA lesions. Mediates ATP-dependent release of RNAP and its truncated transcript from the DNA, and recruitment of nucleotide excision repair machinery to the damaged site.</text>
</comment>
<evidence type="ECO:0000256" key="4">
    <source>
        <dbReference type="ARBA" id="ARBA00022801"/>
    </source>
</evidence>
<dbReference type="GO" id="GO:0003678">
    <property type="term" value="F:DNA helicase activity"/>
    <property type="evidence" value="ECO:0007669"/>
    <property type="project" value="TreeGrafter"/>
</dbReference>
<dbReference type="EMBL" id="CP032364">
    <property type="protein sequence ID" value="AYB00756.1"/>
    <property type="molecule type" value="Genomic_DNA"/>
</dbReference>
<dbReference type="PANTHER" id="PTHR47964:SF1">
    <property type="entry name" value="ATP-DEPENDENT DNA HELICASE HOMOLOG RECG, CHLOROPLASTIC"/>
    <property type="match status" value="1"/>
</dbReference>
<accession>A0A385Q3G4</accession>
<evidence type="ECO:0000256" key="9">
    <source>
        <dbReference type="HAMAP-Rule" id="MF_00969"/>
    </source>
</evidence>
<dbReference type="SUPFAM" id="SSF143517">
    <property type="entry name" value="TRCF domain-like"/>
    <property type="match status" value="1"/>
</dbReference>
<dbReference type="GO" id="GO:0005737">
    <property type="term" value="C:cytoplasm"/>
    <property type="evidence" value="ECO:0007669"/>
    <property type="project" value="UniProtKB-SubCell"/>
</dbReference>
<dbReference type="GO" id="GO:0005524">
    <property type="term" value="F:ATP binding"/>
    <property type="evidence" value="ECO:0007669"/>
    <property type="project" value="UniProtKB-UniRule"/>
</dbReference>
<dbReference type="InterPro" id="IPR005118">
    <property type="entry name" value="TRCF_C"/>
</dbReference>
<comment type="similarity">
    <text evidence="9">In the C-terminal section; belongs to the helicase family. RecG subfamily.</text>
</comment>
<keyword evidence="11" id="KW-1185">Reference proteome</keyword>
<dbReference type="InterPro" id="IPR014001">
    <property type="entry name" value="Helicase_ATP-bd"/>
</dbReference>
<keyword evidence="3 9" id="KW-0227">DNA damage</keyword>
<dbReference type="SUPFAM" id="SSF141259">
    <property type="entry name" value="CarD-like"/>
    <property type="match status" value="1"/>
</dbReference>
<dbReference type="OrthoDB" id="9804325at2"/>
<keyword evidence="4 9" id="KW-0378">Hydrolase</keyword>
<keyword evidence="5" id="KW-0347">Helicase</keyword>
<dbReference type="GO" id="GO:0016787">
    <property type="term" value="F:hydrolase activity"/>
    <property type="evidence" value="ECO:0007669"/>
    <property type="project" value="UniProtKB-KW"/>
</dbReference>
<dbReference type="InterPro" id="IPR004576">
    <property type="entry name" value="Mfd"/>
</dbReference>
<keyword evidence="1 9" id="KW-0963">Cytoplasm</keyword>
<dbReference type="Gene3D" id="3.30.2060.10">
    <property type="entry name" value="Penicillin-binding protein 1b domain"/>
    <property type="match status" value="1"/>
</dbReference>
<evidence type="ECO:0000313" key="10">
    <source>
        <dbReference type="EMBL" id="AYB00756.1"/>
    </source>
</evidence>
<dbReference type="Pfam" id="PF00270">
    <property type="entry name" value="DEAD"/>
    <property type="match status" value="1"/>
</dbReference>
<dbReference type="Pfam" id="PF00271">
    <property type="entry name" value="Helicase_C"/>
    <property type="match status" value="1"/>
</dbReference>
<dbReference type="RefSeq" id="WP_111525871.1">
    <property type="nucleotide sequence ID" value="NZ_CP032364.1"/>
</dbReference>
<dbReference type="AlphaFoldDB" id="A0A385Q3G4"/>
<evidence type="ECO:0000256" key="5">
    <source>
        <dbReference type="ARBA" id="ARBA00022806"/>
    </source>
</evidence>
<dbReference type="InterPro" id="IPR047112">
    <property type="entry name" value="RecG/Mfd"/>
</dbReference>
<dbReference type="Gene3D" id="3.90.1150.50">
    <property type="entry name" value="Transcription-repair-coupling factor, D7 domain"/>
    <property type="match status" value="1"/>
</dbReference>
<name>A0A385Q3G4_9FIRM</name>
<dbReference type="GO" id="GO:0006355">
    <property type="term" value="P:regulation of DNA-templated transcription"/>
    <property type="evidence" value="ECO:0007669"/>
    <property type="project" value="UniProtKB-UniRule"/>
</dbReference>
<dbReference type="CDD" id="cd17991">
    <property type="entry name" value="DEXHc_TRCF"/>
    <property type="match status" value="1"/>
</dbReference>
<dbReference type="GO" id="GO:0003684">
    <property type="term" value="F:damaged DNA binding"/>
    <property type="evidence" value="ECO:0007669"/>
    <property type="project" value="InterPro"/>
</dbReference>
<dbReference type="Gene3D" id="3.40.50.11180">
    <property type="match status" value="1"/>
</dbReference>
<dbReference type="SMART" id="SM00487">
    <property type="entry name" value="DEXDc"/>
    <property type="match status" value="1"/>
</dbReference>
<dbReference type="SMART" id="SM01058">
    <property type="entry name" value="CarD_TRCF"/>
    <property type="match status" value="1"/>
</dbReference>
<dbReference type="SUPFAM" id="SSF52540">
    <property type="entry name" value="P-loop containing nucleoside triphosphate hydrolases"/>
    <property type="match status" value="3"/>
</dbReference>
<comment type="similarity">
    <text evidence="9">In the N-terminal section; belongs to the UvrB family.</text>
</comment>
<dbReference type="NCBIfam" id="TIGR00580">
    <property type="entry name" value="mfd"/>
    <property type="match status" value="1"/>
</dbReference>
<evidence type="ECO:0000256" key="7">
    <source>
        <dbReference type="ARBA" id="ARBA00023125"/>
    </source>
</evidence>
<sequence>MSLFENPLKRLADFESLEESIKKERFPVQVSDMSEPGKAHLISELMKKERAWKLVISYDEDNASRLYEDIGCFLGGVYLYPARDLLFFTADIRSSQITAKRVEVWKHLREDEGGVIVTTIDALMDKLEDYQKFCEATLEIKKEDIIDIEDISKKLTDIGYERSFETSNPGQFSIRGGIIDIFPLTEEYPVRIELWDDEIDAMKSFDPASQRSIDELEYVNIYAAREKVLGGEQSFLRYFDYKNTLIYIDEPARTMDKARRTEDEYNQSASGRIESGQYKKEDIPDIFGAEEVFYSLNKAPSIALTGLDNRIKELEVKAVYSIFSRMSGVYHEDFTNLVDDLKKYKSDKTRVALICASKTRAKRLADSFRNDYFLDSIFLEDERNINIVPGQIAIFVGNIHSGFEYPALNFALISESDIFKNQKKKKKREKEYEGDRVTSLSELYIGDYIVHEDHGLGIYRGIEKIERDGVIKDYVKIEYQGGDNCFVPVSKLNRIQKYGGGEIKKPKLNKLGGVEWSKTKSRVKSEVEEMAKELVELYASRLKGQGVIYGEDTLWQREFEEMFEYEETYDQIKAIEDAKRDLETGKIMDRLICGDVGYGKTEIALRTAFKVIQEGYQVLYLVPTTILARQHYNTFIQRMKDFPVKIGLLSRFNTKKEQNKVIEDLGKGLVDIVIGTHRLLSKDVVPKKLGLVIVDEEQRFGVRHKEKLKQLCENVNVLTLTATPIPRTLHMSLSGIRDLSVLEEPPVDRKPIQTYVMEYHDETVKEAIRREVARGGQVYYLYNRVNNIEEVAAHISALLPDINVEYVHGRMDERRLEARMVDFINGDVDVLVTTTIVETGLDVPNANTIIVHDADRLGLSQLYQLRGRVGRSKRSAYAFLMYTGNKLLSEEASKRLKAIREFTELGSGIKIAMRDLEIRGAGNVLGVTQHGHMQEVGYDLYVKLLNTAVRALKSGKPVEEEVEASVEIDSSAYIPSEYISNEETKLEIYKKIALVKSEEDFLDMQDELIDRFGELPRAVSNLLYVARIKALGSSMFITDIIVNKLQIKWTMRENKQIKMDNFDAFIKYFGKNMTVKYDKVLNWEYRDREKISTEDRMEFAVNLFEKMKEELF</sequence>
<dbReference type="InterPro" id="IPR041471">
    <property type="entry name" value="UvrB_inter"/>
</dbReference>
<comment type="subcellular location">
    <subcellularLocation>
        <location evidence="9">Cytoplasm</location>
    </subcellularLocation>
</comment>
<dbReference type="PROSITE" id="PS51192">
    <property type="entry name" value="HELICASE_ATP_BIND_1"/>
    <property type="match status" value="1"/>
</dbReference>
<evidence type="ECO:0000313" key="11">
    <source>
        <dbReference type="Proteomes" id="UP000265562"/>
    </source>
</evidence>
<dbReference type="GO" id="GO:0000716">
    <property type="term" value="P:transcription-coupled nucleotide-excision repair, DNA damage recognition"/>
    <property type="evidence" value="ECO:0007669"/>
    <property type="project" value="UniProtKB-UniRule"/>
</dbReference>
<dbReference type="Gene3D" id="2.40.10.170">
    <property type="match status" value="1"/>
</dbReference>
<dbReference type="Pfam" id="PF03461">
    <property type="entry name" value="TRCF"/>
    <property type="match status" value="1"/>
</dbReference>
<keyword evidence="8 9" id="KW-0234">DNA repair</keyword>
<dbReference type="PROSITE" id="PS51194">
    <property type="entry name" value="HELICASE_CTER"/>
    <property type="match status" value="1"/>
</dbReference>
<evidence type="ECO:0000256" key="8">
    <source>
        <dbReference type="ARBA" id="ARBA00023204"/>
    </source>
</evidence>
<evidence type="ECO:0000256" key="2">
    <source>
        <dbReference type="ARBA" id="ARBA00022741"/>
    </source>
</evidence>
<dbReference type="InterPro" id="IPR001650">
    <property type="entry name" value="Helicase_C-like"/>
</dbReference>
<dbReference type="Pfam" id="PF17757">
    <property type="entry name" value="UvrB_inter"/>
    <property type="match status" value="1"/>
</dbReference>
<evidence type="ECO:0000256" key="6">
    <source>
        <dbReference type="ARBA" id="ARBA00022840"/>
    </source>
</evidence>
<dbReference type="InterPro" id="IPR036101">
    <property type="entry name" value="CarD-like/TRCF_RID_sf"/>
</dbReference>
<protein>
    <recommendedName>
        <fullName evidence="9">Transcription-repair-coupling factor</fullName>
        <shortName evidence="9">TRCF</shortName>
        <ecNumber evidence="9">3.6.4.-</ecNumber>
    </recommendedName>
</protein>